<gene>
    <name evidence="2" type="ORF">OPKNFCMD_1950</name>
</gene>
<comment type="caution">
    <text evidence="2">The sequence shown here is derived from an EMBL/GenBank/DDBJ whole genome shotgun (WGS) entry which is preliminary data.</text>
</comment>
<dbReference type="EMBL" id="BPQH01000005">
    <property type="protein sequence ID" value="GJD49220.1"/>
    <property type="molecule type" value="Genomic_DNA"/>
</dbReference>
<dbReference type="InterPro" id="IPR016032">
    <property type="entry name" value="Sig_transdc_resp-reg_C-effctor"/>
</dbReference>
<dbReference type="SMART" id="SM00421">
    <property type="entry name" value="HTH_LUXR"/>
    <property type="match status" value="1"/>
</dbReference>
<dbReference type="SUPFAM" id="SSF46894">
    <property type="entry name" value="C-terminal effector domain of the bipartite response regulators"/>
    <property type="match status" value="1"/>
</dbReference>
<reference evidence="2" key="1">
    <citation type="journal article" date="2021" name="Front. Microbiol.">
        <title>Comprehensive Comparative Genomics and Phenotyping of Methylobacterium Species.</title>
        <authorList>
            <person name="Alessa O."/>
            <person name="Ogura Y."/>
            <person name="Fujitani Y."/>
            <person name="Takami H."/>
            <person name="Hayashi T."/>
            <person name="Sahin N."/>
            <person name="Tani A."/>
        </authorList>
    </citation>
    <scope>NUCLEOTIDE SEQUENCE</scope>
    <source>
        <strain evidence="2">KCTC 52305</strain>
    </source>
</reference>
<dbReference type="SUPFAM" id="SSF55785">
    <property type="entry name" value="PYP-like sensor domain (PAS domain)"/>
    <property type="match status" value="1"/>
</dbReference>
<keyword evidence="3" id="KW-1185">Reference proteome</keyword>
<feature type="domain" description="HTH luxR-type" evidence="1">
    <location>
        <begin position="300"/>
        <end position="357"/>
    </location>
</feature>
<organism evidence="2 3">
    <name type="scientific">Methylobacterium crusticola</name>
    <dbReference type="NCBI Taxonomy" id="1697972"/>
    <lineage>
        <taxon>Bacteria</taxon>
        <taxon>Pseudomonadati</taxon>
        <taxon>Pseudomonadota</taxon>
        <taxon>Alphaproteobacteria</taxon>
        <taxon>Hyphomicrobiales</taxon>
        <taxon>Methylobacteriaceae</taxon>
        <taxon>Methylobacterium</taxon>
    </lineage>
</organism>
<dbReference type="RefSeq" id="WP_128566192.1">
    <property type="nucleotide sequence ID" value="NZ_BPQH01000005.1"/>
</dbReference>
<proteinExistence type="predicted"/>
<reference evidence="2" key="2">
    <citation type="submission" date="2021-08" db="EMBL/GenBank/DDBJ databases">
        <authorList>
            <person name="Tani A."/>
            <person name="Ola A."/>
            <person name="Ogura Y."/>
            <person name="Katsura K."/>
            <person name="Hayashi T."/>
        </authorList>
    </citation>
    <scope>NUCLEOTIDE SEQUENCE</scope>
    <source>
        <strain evidence="2">KCTC 52305</strain>
    </source>
</reference>
<protein>
    <recommendedName>
        <fullName evidence="1">HTH luxR-type domain-containing protein</fullName>
    </recommendedName>
</protein>
<dbReference type="Proteomes" id="UP001055167">
    <property type="component" value="Unassembled WGS sequence"/>
</dbReference>
<accession>A0ABQ4QWF9</accession>
<sequence length="367" mass="39074">MSRLRANQIAAIYAAASEADALDRITAVIREALDVDSVGIWMIENGRIAELTLTEDIVASAADYLAYYQTLDPWGGAQPRLSNRALLGSDFVSEESLLRSEFYNDFARHYGMLRPLGIVLDVAPGLRASLSLNRVAGSRLLATEDKPVVEEIGLHVRGALRLYTALQEERRHRGWDSRTLDLLGFGVVICAGDGVILYANPVAHALSRAGAGIVLGDARAGLGTRDPADGPALRALVRAAAVEGRPGAMRVAGADGGALSVVATPVPEPGGERLRGGQAFLGVSRTATAPDLQHATLRRLFGLSPAQAELCLQLADGKTFEEAATGRGIAVTTARTHFKAILGRTRTRNLRDLLRLLSSLPPVRLPP</sequence>
<name>A0ABQ4QWF9_9HYPH</name>
<dbReference type="InterPro" id="IPR035965">
    <property type="entry name" value="PAS-like_dom_sf"/>
</dbReference>
<dbReference type="InterPro" id="IPR000792">
    <property type="entry name" value="Tscrpt_reg_LuxR_C"/>
</dbReference>
<dbReference type="Gene3D" id="1.10.10.10">
    <property type="entry name" value="Winged helix-like DNA-binding domain superfamily/Winged helix DNA-binding domain"/>
    <property type="match status" value="1"/>
</dbReference>
<evidence type="ECO:0000259" key="1">
    <source>
        <dbReference type="SMART" id="SM00421"/>
    </source>
</evidence>
<evidence type="ECO:0000313" key="3">
    <source>
        <dbReference type="Proteomes" id="UP001055167"/>
    </source>
</evidence>
<evidence type="ECO:0000313" key="2">
    <source>
        <dbReference type="EMBL" id="GJD49220.1"/>
    </source>
</evidence>
<dbReference type="InterPro" id="IPR036388">
    <property type="entry name" value="WH-like_DNA-bd_sf"/>
</dbReference>